<name>A0A7R9F866_9NEOP</name>
<gene>
    <name evidence="1" type="ORF">TBIB3V08_LOCUS10908</name>
</gene>
<reference evidence="1" key="1">
    <citation type="submission" date="2020-11" db="EMBL/GenBank/DDBJ databases">
        <authorList>
            <person name="Tran Van P."/>
        </authorList>
    </citation>
    <scope>NUCLEOTIDE SEQUENCE</scope>
</reference>
<protein>
    <submittedName>
        <fullName evidence="1">Uncharacterized protein</fullName>
    </submittedName>
</protein>
<proteinExistence type="predicted"/>
<organism evidence="1">
    <name type="scientific">Timema bartmani</name>
    <dbReference type="NCBI Taxonomy" id="61472"/>
    <lineage>
        <taxon>Eukaryota</taxon>
        <taxon>Metazoa</taxon>
        <taxon>Ecdysozoa</taxon>
        <taxon>Arthropoda</taxon>
        <taxon>Hexapoda</taxon>
        <taxon>Insecta</taxon>
        <taxon>Pterygota</taxon>
        <taxon>Neoptera</taxon>
        <taxon>Polyneoptera</taxon>
        <taxon>Phasmatodea</taxon>
        <taxon>Timematodea</taxon>
        <taxon>Timematoidea</taxon>
        <taxon>Timematidae</taxon>
        <taxon>Timema</taxon>
    </lineage>
</organism>
<dbReference type="AlphaFoldDB" id="A0A7R9F866"/>
<sequence length="135" mass="14792">MGGWLGGRTAEDRISGLDPVSKKTRRCTSAQHSELVDYMSNHSELASGRFSCPMGNAAIERQWEVLASLLEKFGPKKTTAQYGGILKSKARGRLADFNRTSKATGNSKVVLPLTELERQVLAIIGTVNQWAKLNE</sequence>
<dbReference type="EMBL" id="OD570249">
    <property type="protein sequence ID" value="CAD7448624.1"/>
    <property type="molecule type" value="Genomic_DNA"/>
</dbReference>
<evidence type="ECO:0000313" key="1">
    <source>
        <dbReference type="EMBL" id="CAD7448624.1"/>
    </source>
</evidence>
<accession>A0A7R9F866</accession>